<organism evidence="1 2">
    <name type="scientific">Deinococcus roseus</name>
    <dbReference type="NCBI Taxonomy" id="392414"/>
    <lineage>
        <taxon>Bacteria</taxon>
        <taxon>Thermotogati</taxon>
        <taxon>Deinococcota</taxon>
        <taxon>Deinococci</taxon>
        <taxon>Deinococcales</taxon>
        <taxon>Deinococcaceae</taxon>
        <taxon>Deinococcus</taxon>
    </lineage>
</organism>
<comment type="caution">
    <text evidence="1">The sequence shown here is derived from an EMBL/GenBank/DDBJ whole genome shotgun (WGS) entry which is preliminary data.</text>
</comment>
<accession>A0ABQ2DG59</accession>
<evidence type="ECO:0000313" key="2">
    <source>
        <dbReference type="Proteomes" id="UP000632222"/>
    </source>
</evidence>
<dbReference type="EMBL" id="BMOD01000036">
    <property type="protein sequence ID" value="GGJ56577.1"/>
    <property type="molecule type" value="Genomic_DNA"/>
</dbReference>
<protein>
    <submittedName>
        <fullName evidence="1">Uncharacterized protein</fullName>
    </submittedName>
</protein>
<dbReference type="RefSeq" id="WP_189008393.1">
    <property type="nucleotide sequence ID" value="NZ_BMOD01000036.1"/>
</dbReference>
<dbReference type="Proteomes" id="UP000632222">
    <property type="component" value="Unassembled WGS sequence"/>
</dbReference>
<sequence>MINQNQLLSKPDGNIMGLLQDPRLSATAVGAVIGAAVEKTAYTSNRAMFGVASRDSSGNVVYYRADSAGKATSTIDAKLGTNRQLLRLGIMVGAVACIEYVPDKSGLLQYGCLGAASVAAAHFIQEFFPALR</sequence>
<keyword evidence="2" id="KW-1185">Reference proteome</keyword>
<gene>
    <name evidence="1" type="ORF">GCM10008938_48410</name>
</gene>
<evidence type="ECO:0000313" key="1">
    <source>
        <dbReference type="EMBL" id="GGJ56577.1"/>
    </source>
</evidence>
<proteinExistence type="predicted"/>
<reference evidence="2" key="1">
    <citation type="journal article" date="2019" name="Int. J. Syst. Evol. Microbiol.">
        <title>The Global Catalogue of Microorganisms (GCM) 10K type strain sequencing project: providing services to taxonomists for standard genome sequencing and annotation.</title>
        <authorList>
            <consortium name="The Broad Institute Genomics Platform"/>
            <consortium name="The Broad Institute Genome Sequencing Center for Infectious Disease"/>
            <person name="Wu L."/>
            <person name="Ma J."/>
        </authorList>
    </citation>
    <scope>NUCLEOTIDE SEQUENCE [LARGE SCALE GENOMIC DNA]</scope>
    <source>
        <strain evidence="2">JCM 14370</strain>
    </source>
</reference>
<name>A0ABQ2DG59_9DEIO</name>